<dbReference type="Gene3D" id="3.30.700.10">
    <property type="entry name" value="Glycoprotein, Type 4 Pilin"/>
    <property type="match status" value="1"/>
</dbReference>
<dbReference type="Proteomes" id="UP000185093">
    <property type="component" value="Unassembled WGS sequence"/>
</dbReference>
<evidence type="ECO:0000256" key="3">
    <source>
        <dbReference type="ARBA" id="ARBA00022481"/>
    </source>
</evidence>
<keyword evidence="4" id="KW-0574">Periplasm</keyword>
<evidence type="ECO:0000256" key="4">
    <source>
        <dbReference type="ARBA" id="ARBA00022764"/>
    </source>
</evidence>
<comment type="subcellular location">
    <subcellularLocation>
        <location evidence="1">Cell outer membrane</location>
        <topology evidence="1">Single-pass membrane protein</topology>
    </subcellularLocation>
    <subcellularLocation>
        <location evidence="2">Periplasm</location>
    </subcellularLocation>
</comment>
<gene>
    <name evidence="7" type="ORF">SAMN05444368_1209</name>
</gene>
<evidence type="ECO:0000256" key="2">
    <source>
        <dbReference type="ARBA" id="ARBA00004418"/>
    </source>
</evidence>
<keyword evidence="6" id="KW-1133">Transmembrane helix</keyword>
<evidence type="ECO:0000313" key="7">
    <source>
        <dbReference type="EMBL" id="SIN68959.1"/>
    </source>
</evidence>
<organism evidence="7 8">
    <name type="scientific">Acetomicrobium flavidum</name>
    <dbReference type="NCBI Taxonomy" id="49896"/>
    <lineage>
        <taxon>Bacteria</taxon>
        <taxon>Thermotogati</taxon>
        <taxon>Synergistota</taxon>
        <taxon>Synergistia</taxon>
        <taxon>Synergistales</taxon>
        <taxon>Acetomicrobiaceae</taxon>
        <taxon>Acetomicrobium</taxon>
    </lineage>
</organism>
<keyword evidence="6" id="KW-0812">Transmembrane</keyword>
<dbReference type="InterPro" id="IPR000983">
    <property type="entry name" value="Bac_GSPG_pilin"/>
</dbReference>
<dbReference type="EMBL" id="FSQZ01000001">
    <property type="protein sequence ID" value="SIN68959.1"/>
    <property type="molecule type" value="Genomic_DNA"/>
</dbReference>
<keyword evidence="5" id="KW-0998">Cell outer membrane</keyword>
<dbReference type="SUPFAM" id="SSF54523">
    <property type="entry name" value="Pili subunits"/>
    <property type="match status" value="1"/>
</dbReference>
<dbReference type="PROSITE" id="PS00409">
    <property type="entry name" value="PROKAR_NTER_METHYL"/>
    <property type="match status" value="1"/>
</dbReference>
<feature type="transmembrane region" description="Helical" evidence="6">
    <location>
        <begin position="20"/>
        <end position="42"/>
    </location>
</feature>
<dbReference type="InterPro" id="IPR045584">
    <property type="entry name" value="Pilin-like"/>
</dbReference>
<evidence type="ECO:0000256" key="5">
    <source>
        <dbReference type="ARBA" id="ARBA00023237"/>
    </source>
</evidence>
<proteinExistence type="predicted"/>
<dbReference type="NCBIfam" id="TIGR02532">
    <property type="entry name" value="IV_pilin_GFxxxE"/>
    <property type="match status" value="1"/>
</dbReference>
<protein>
    <submittedName>
        <fullName evidence="7">Prepilin-type N-terminal cleavage/methylation domain-containing protein</fullName>
    </submittedName>
</protein>
<dbReference type="InterPro" id="IPR012902">
    <property type="entry name" value="N_methyl_site"/>
</dbReference>
<keyword evidence="8" id="KW-1185">Reference proteome</keyword>
<dbReference type="RefSeq" id="WP_074199592.1">
    <property type="nucleotide sequence ID" value="NZ_FSQZ01000001.1"/>
</dbReference>
<keyword evidence="3" id="KW-0488">Methylation</keyword>
<evidence type="ECO:0000256" key="1">
    <source>
        <dbReference type="ARBA" id="ARBA00004203"/>
    </source>
</evidence>
<evidence type="ECO:0000256" key="6">
    <source>
        <dbReference type="SAM" id="Phobius"/>
    </source>
</evidence>
<name>A0ABY1JDH6_9BACT</name>
<accession>A0ABY1JDH6</accession>
<sequence>MNSNVIRKFKKSRSKEGFTLVEILVVMIIIGILASGMALVAGGSRDIAEATRIASDLKNAKVAAMMWVVDDPNGANVNTWKSEAHTYLDRYLDKPISTNDNYKFETITLNDRDVWLLGYNLSGVREGVIKKLAEQAESVGLFEKVETNNAQSLATFKGGDDSNKVIYVIVQ</sequence>
<dbReference type="Pfam" id="PF07963">
    <property type="entry name" value="N_methyl"/>
    <property type="match status" value="1"/>
</dbReference>
<comment type="caution">
    <text evidence="7">The sequence shown here is derived from an EMBL/GenBank/DDBJ whole genome shotgun (WGS) entry which is preliminary data.</text>
</comment>
<keyword evidence="6" id="KW-0472">Membrane</keyword>
<dbReference type="PRINTS" id="PR00813">
    <property type="entry name" value="BCTERIALGSPG"/>
</dbReference>
<evidence type="ECO:0000313" key="8">
    <source>
        <dbReference type="Proteomes" id="UP000185093"/>
    </source>
</evidence>
<reference evidence="7 8" key="1">
    <citation type="submission" date="2016-11" db="EMBL/GenBank/DDBJ databases">
        <authorList>
            <person name="Varghese N."/>
            <person name="Submissions S."/>
        </authorList>
    </citation>
    <scope>NUCLEOTIDE SEQUENCE [LARGE SCALE GENOMIC DNA]</scope>
    <source>
        <strain evidence="7 8">DSM 20664</strain>
    </source>
</reference>